<reference evidence="2" key="1">
    <citation type="submission" date="2016-06" db="EMBL/GenBank/DDBJ databases">
        <title>Parallel loss of symbiosis genes in relatives of nitrogen-fixing non-legume Parasponia.</title>
        <authorList>
            <person name="Van Velzen R."/>
            <person name="Holmer R."/>
            <person name="Bu F."/>
            <person name="Rutten L."/>
            <person name="Van Zeijl A."/>
            <person name="Liu W."/>
            <person name="Santuari L."/>
            <person name="Cao Q."/>
            <person name="Sharma T."/>
            <person name="Shen D."/>
            <person name="Roswanjaya Y."/>
            <person name="Wardhani T."/>
            <person name="Kalhor M.S."/>
            <person name="Jansen J."/>
            <person name="Van den Hoogen J."/>
            <person name="Gungor B."/>
            <person name="Hartog M."/>
            <person name="Hontelez J."/>
            <person name="Verver J."/>
            <person name="Yang W.-C."/>
            <person name="Schijlen E."/>
            <person name="Repin R."/>
            <person name="Schilthuizen M."/>
            <person name="Schranz E."/>
            <person name="Heidstra R."/>
            <person name="Miyata K."/>
            <person name="Fedorova E."/>
            <person name="Kohlen W."/>
            <person name="Bisseling T."/>
            <person name="Smit S."/>
            <person name="Geurts R."/>
        </authorList>
    </citation>
    <scope>NUCLEOTIDE SEQUENCE [LARGE SCALE GENOMIC DNA]</scope>
    <source>
        <strain evidence="2">cv. RG33-2</strain>
    </source>
</reference>
<protein>
    <submittedName>
        <fullName evidence="1">Uncharacterized protein</fullName>
    </submittedName>
</protein>
<evidence type="ECO:0000313" key="1">
    <source>
        <dbReference type="EMBL" id="PON68799.1"/>
    </source>
</evidence>
<evidence type="ECO:0000313" key="2">
    <source>
        <dbReference type="Proteomes" id="UP000237000"/>
    </source>
</evidence>
<proteinExistence type="predicted"/>
<gene>
    <name evidence="1" type="ORF">TorRG33x02_260810</name>
</gene>
<dbReference type="OrthoDB" id="10269498at2759"/>
<dbReference type="InParanoid" id="A0A2P5D668"/>
<dbReference type="Proteomes" id="UP000237000">
    <property type="component" value="Unassembled WGS sequence"/>
</dbReference>
<dbReference type="EMBL" id="JXTC01000292">
    <property type="protein sequence ID" value="PON68799.1"/>
    <property type="molecule type" value="Genomic_DNA"/>
</dbReference>
<sequence>MMTLWAPFSTAAPACPRCFHPENKIRSFWLVLGAVPHQRYLMAPKSLDKQPSVCCFFLLVLDYHNQTLSDDFSFLLIHLMSSRNTFLGCQKQYFPVPLNLEATIDCPLNQRSHHYRLEERSQLSLVLVPDPKGTVLHHMNMGPKGYLQVTQQEKFGHQRTDSNRPSCLD</sequence>
<comment type="caution">
    <text evidence="1">The sequence shown here is derived from an EMBL/GenBank/DDBJ whole genome shotgun (WGS) entry which is preliminary data.</text>
</comment>
<name>A0A2P5D668_TREOI</name>
<keyword evidence="2" id="KW-1185">Reference proteome</keyword>
<dbReference type="AlphaFoldDB" id="A0A2P5D668"/>
<organism evidence="1 2">
    <name type="scientific">Trema orientale</name>
    <name type="common">Charcoal tree</name>
    <name type="synonym">Celtis orientalis</name>
    <dbReference type="NCBI Taxonomy" id="63057"/>
    <lineage>
        <taxon>Eukaryota</taxon>
        <taxon>Viridiplantae</taxon>
        <taxon>Streptophyta</taxon>
        <taxon>Embryophyta</taxon>
        <taxon>Tracheophyta</taxon>
        <taxon>Spermatophyta</taxon>
        <taxon>Magnoliopsida</taxon>
        <taxon>eudicotyledons</taxon>
        <taxon>Gunneridae</taxon>
        <taxon>Pentapetalae</taxon>
        <taxon>rosids</taxon>
        <taxon>fabids</taxon>
        <taxon>Rosales</taxon>
        <taxon>Cannabaceae</taxon>
        <taxon>Trema</taxon>
    </lineage>
</organism>
<accession>A0A2P5D668</accession>